<evidence type="ECO:0000313" key="2">
    <source>
        <dbReference type="EMBL" id="KAK0174964.1"/>
    </source>
</evidence>
<organism evidence="2 3">
    <name type="scientific">Microctonus hyperodae</name>
    <name type="common">Parasitoid wasp</name>
    <dbReference type="NCBI Taxonomy" id="165561"/>
    <lineage>
        <taxon>Eukaryota</taxon>
        <taxon>Metazoa</taxon>
        <taxon>Ecdysozoa</taxon>
        <taxon>Arthropoda</taxon>
        <taxon>Hexapoda</taxon>
        <taxon>Insecta</taxon>
        <taxon>Pterygota</taxon>
        <taxon>Neoptera</taxon>
        <taxon>Endopterygota</taxon>
        <taxon>Hymenoptera</taxon>
        <taxon>Apocrita</taxon>
        <taxon>Ichneumonoidea</taxon>
        <taxon>Braconidae</taxon>
        <taxon>Euphorinae</taxon>
        <taxon>Microctonus</taxon>
    </lineage>
</organism>
<dbReference type="PROSITE" id="PS00141">
    <property type="entry name" value="ASP_PROTEASE"/>
    <property type="match status" value="1"/>
</dbReference>
<keyword evidence="3" id="KW-1185">Reference proteome</keyword>
<reference evidence="2" key="2">
    <citation type="submission" date="2023-03" db="EMBL/GenBank/DDBJ databases">
        <authorList>
            <person name="Inwood S.N."/>
            <person name="Skelly J.G."/>
            <person name="Guhlin J."/>
            <person name="Harrop T.W.R."/>
            <person name="Goldson S.G."/>
            <person name="Dearden P.K."/>
        </authorList>
    </citation>
    <scope>NUCLEOTIDE SEQUENCE</scope>
    <source>
        <strain evidence="2">Lincoln</strain>
        <tissue evidence="2">Whole body</tissue>
    </source>
</reference>
<reference evidence="2" key="1">
    <citation type="journal article" date="2023" name="bioRxiv">
        <title>Scaffold-level genome assemblies of two parasitoid biocontrol wasps reveal the parthenogenesis mechanism and an associated novel virus.</title>
        <authorList>
            <person name="Inwood S."/>
            <person name="Skelly J."/>
            <person name="Guhlin J."/>
            <person name="Harrop T."/>
            <person name="Goldson S."/>
            <person name="Dearden P."/>
        </authorList>
    </citation>
    <scope>NUCLEOTIDE SEQUENCE</scope>
    <source>
        <strain evidence="2">Lincoln</strain>
        <tissue evidence="2">Whole body</tissue>
    </source>
</reference>
<dbReference type="GO" id="GO:0004190">
    <property type="term" value="F:aspartic-type endopeptidase activity"/>
    <property type="evidence" value="ECO:0007669"/>
    <property type="project" value="InterPro"/>
</dbReference>
<dbReference type="Proteomes" id="UP001168972">
    <property type="component" value="Unassembled WGS sequence"/>
</dbReference>
<dbReference type="AlphaFoldDB" id="A0AA39FTF0"/>
<gene>
    <name evidence="2" type="ORF">PV327_008751</name>
</gene>
<protein>
    <recommendedName>
        <fullName evidence="4">Retrotransposon gag domain-containing protein</fullName>
    </recommendedName>
</protein>
<evidence type="ECO:0008006" key="4">
    <source>
        <dbReference type="Google" id="ProtNLM"/>
    </source>
</evidence>
<accession>A0AA39FTF0</accession>
<sequence length="412" mass="45610">MGPYQDPISFEQSENESSAQHQTNPSGNKPLSSRNRTPQVTFADGFQLSSSPMVQNYRANSTRIIDTGNRQNTNYGLTEEETIQITAFTLESAASTCFRAEIRGSISCEEFLEQFKTRFLSADSQAKLLAEIKARTQETGESLAEYITKMQVMFLHLDQEVPIGKQMDIIYKNLHPKFAMNTIQILYSVNKNLAWSRNSSRNAWRLTATDTTNEINATNTALRKPNLIIDTNSGKKVKHSKTSFTQTDLIPVPITLPVNTRKLAAGTVNAAPDPLIVIRELENRKAAAVEIGTNTEDMSTNTEEIKIDNEKVSYIGAAYDEVSPLGDERFNALIDTGATRTFIGPLVGEMVKDNIIDAGRVIKVADGSEVELLGCVVLKLEANKENCILPVRICSVLSYNVGSEWTSLTRSK</sequence>
<feature type="region of interest" description="Disordered" evidence="1">
    <location>
        <begin position="1"/>
        <end position="37"/>
    </location>
</feature>
<evidence type="ECO:0000313" key="3">
    <source>
        <dbReference type="Proteomes" id="UP001168972"/>
    </source>
</evidence>
<comment type="caution">
    <text evidence="2">The sequence shown here is derived from an EMBL/GenBank/DDBJ whole genome shotgun (WGS) entry which is preliminary data.</text>
</comment>
<dbReference type="EMBL" id="JAQQBR010000005">
    <property type="protein sequence ID" value="KAK0174964.1"/>
    <property type="molecule type" value="Genomic_DNA"/>
</dbReference>
<evidence type="ECO:0000256" key="1">
    <source>
        <dbReference type="SAM" id="MobiDB-lite"/>
    </source>
</evidence>
<proteinExistence type="predicted"/>
<feature type="compositionally biased region" description="Polar residues" evidence="1">
    <location>
        <begin position="10"/>
        <end position="37"/>
    </location>
</feature>
<name>A0AA39FTF0_MICHY</name>
<dbReference type="InterPro" id="IPR001969">
    <property type="entry name" value="Aspartic_peptidase_AS"/>
</dbReference>
<dbReference type="GO" id="GO:0006508">
    <property type="term" value="P:proteolysis"/>
    <property type="evidence" value="ECO:0007669"/>
    <property type="project" value="InterPro"/>
</dbReference>